<protein>
    <recommendedName>
        <fullName evidence="3">Nitroreductase</fullName>
    </recommendedName>
</protein>
<accession>A0ABP7AHW1</accession>
<dbReference type="EMBL" id="BAAAYU010000005">
    <property type="protein sequence ID" value="GAA3632279.1"/>
    <property type="molecule type" value="Genomic_DNA"/>
</dbReference>
<dbReference type="Proteomes" id="UP001501697">
    <property type="component" value="Unassembled WGS sequence"/>
</dbReference>
<proteinExistence type="predicted"/>
<evidence type="ECO:0000313" key="1">
    <source>
        <dbReference type="EMBL" id="GAA3632279.1"/>
    </source>
</evidence>
<dbReference type="SUPFAM" id="SSF50475">
    <property type="entry name" value="FMN-binding split barrel"/>
    <property type="match status" value="1"/>
</dbReference>
<dbReference type="RefSeq" id="WP_344737269.1">
    <property type="nucleotide sequence ID" value="NZ_BAAAYU010000005.1"/>
</dbReference>
<evidence type="ECO:0008006" key="3">
    <source>
        <dbReference type="Google" id="ProtNLM"/>
    </source>
</evidence>
<dbReference type="Gene3D" id="2.30.110.10">
    <property type="entry name" value="Electron Transport, Fmn-binding Protein, Chain A"/>
    <property type="match status" value="1"/>
</dbReference>
<sequence>MPDTTTPLADRLMAKALETPWLMRLPIPMYRAGLGWMLGSRFVMIEHLGRTSGERRFAVVEVMGRGPNFIRVASGLGTKSQWYRNLRANGVAYLSTGHARRARASVRILPTDEAAQALEHYAAEYPDAWRHLKSAMDYAAGGDAVIPVIEFGPPA</sequence>
<evidence type="ECO:0000313" key="2">
    <source>
        <dbReference type="Proteomes" id="UP001501697"/>
    </source>
</evidence>
<reference evidence="2" key="1">
    <citation type="journal article" date="2019" name="Int. J. Syst. Evol. Microbiol.">
        <title>The Global Catalogue of Microorganisms (GCM) 10K type strain sequencing project: providing services to taxonomists for standard genome sequencing and annotation.</title>
        <authorList>
            <consortium name="The Broad Institute Genomics Platform"/>
            <consortium name="The Broad Institute Genome Sequencing Center for Infectious Disease"/>
            <person name="Wu L."/>
            <person name="Ma J."/>
        </authorList>
    </citation>
    <scope>NUCLEOTIDE SEQUENCE [LARGE SCALE GENOMIC DNA]</scope>
    <source>
        <strain evidence="2">JCM 16544</strain>
    </source>
</reference>
<dbReference type="Pfam" id="PF04075">
    <property type="entry name" value="F420H2_quin_red"/>
    <property type="match status" value="1"/>
</dbReference>
<dbReference type="InterPro" id="IPR004378">
    <property type="entry name" value="F420H2_quin_Rdtase"/>
</dbReference>
<dbReference type="NCBIfam" id="TIGR00026">
    <property type="entry name" value="hi_GC_TIGR00026"/>
    <property type="match status" value="1"/>
</dbReference>
<dbReference type="InterPro" id="IPR012349">
    <property type="entry name" value="Split_barrel_FMN-bd"/>
</dbReference>
<name>A0ABP7AHW1_9MICO</name>
<organism evidence="1 2">
    <name type="scientific">Microbacterium awajiense</name>
    <dbReference type="NCBI Taxonomy" id="415214"/>
    <lineage>
        <taxon>Bacteria</taxon>
        <taxon>Bacillati</taxon>
        <taxon>Actinomycetota</taxon>
        <taxon>Actinomycetes</taxon>
        <taxon>Micrococcales</taxon>
        <taxon>Microbacteriaceae</taxon>
        <taxon>Microbacterium</taxon>
    </lineage>
</organism>
<comment type="caution">
    <text evidence="1">The sequence shown here is derived from an EMBL/GenBank/DDBJ whole genome shotgun (WGS) entry which is preliminary data.</text>
</comment>
<keyword evidence="2" id="KW-1185">Reference proteome</keyword>
<gene>
    <name evidence="1" type="ORF">GCM10022200_13960</name>
</gene>